<organism evidence="3 4">
    <name type="scientific">Streptomyces lasiicapitis</name>
    <dbReference type="NCBI Taxonomy" id="1923961"/>
    <lineage>
        <taxon>Bacteria</taxon>
        <taxon>Bacillati</taxon>
        <taxon>Actinomycetota</taxon>
        <taxon>Actinomycetes</taxon>
        <taxon>Kitasatosporales</taxon>
        <taxon>Streptomycetaceae</taxon>
        <taxon>Streptomyces</taxon>
    </lineage>
</organism>
<dbReference type="EMBL" id="BMNG01000001">
    <property type="protein sequence ID" value="GGO34167.1"/>
    <property type="molecule type" value="Genomic_DNA"/>
</dbReference>
<comment type="caution">
    <text evidence="3">The sequence shown here is derived from an EMBL/GenBank/DDBJ whole genome shotgun (WGS) entry which is preliminary data.</text>
</comment>
<dbReference type="Proteomes" id="UP000656881">
    <property type="component" value="Unassembled WGS sequence"/>
</dbReference>
<protein>
    <recommendedName>
        <fullName evidence="5">Integral membrane protein</fullName>
    </recommendedName>
</protein>
<evidence type="ECO:0000256" key="1">
    <source>
        <dbReference type="SAM" id="MobiDB-lite"/>
    </source>
</evidence>
<sequence length="486" mass="48106">MTARPERSVDVPRAPEGAEGWDARSEGLVTGAEVGGAPAEAATSRRTTEAASERTPTAASGRTSTATSGHTPAAASECTSTTTPRRGPADPVKALMHRHRDLCERAVDPLEIAAGLEAHGVTDRTAARFRHRDVFALAEEMYARAPQDSAEWDALADATGDVRGETGAQVPRGWAVLALLPGATCALAVAGLGPIGGLGPAAGHARLAVALGGALAVAAAGWAALRYGPLRAARPAGRLTRAWVCWLLAYALLGDGLLRAALAGGPDDLVGPDGLIAANGPAAPSAAAALVLAGAVAPALWCARLFAVRAGGRLGASRGLAEFAASVRPLLIAVFALYACAVGALLIGVGALPVPGPDAALTLTGAGALAALLWLGRMLRTHGSRRAPALVYATVGAAQVAAVALVFAGRLPGCGFLAAPVERLAEAGGTGAVAALACAAGTVVLLVRAIRVLGRASAHATAHDLGGTSAPGSGGTSAHATPGGAR</sequence>
<evidence type="ECO:0008006" key="5">
    <source>
        <dbReference type="Google" id="ProtNLM"/>
    </source>
</evidence>
<proteinExistence type="predicted"/>
<feature type="transmembrane region" description="Helical" evidence="2">
    <location>
        <begin position="207"/>
        <end position="227"/>
    </location>
</feature>
<keyword evidence="2" id="KW-0812">Transmembrane</keyword>
<name>A0ABQ2LK59_9ACTN</name>
<feature type="region of interest" description="Disordered" evidence="1">
    <location>
        <begin position="462"/>
        <end position="486"/>
    </location>
</feature>
<dbReference type="RefSeq" id="WP_189172501.1">
    <property type="nucleotide sequence ID" value="NZ_BMNG01000001.1"/>
</dbReference>
<feature type="compositionally biased region" description="Low complexity" evidence="1">
    <location>
        <begin position="466"/>
        <end position="486"/>
    </location>
</feature>
<feature type="compositionally biased region" description="Low complexity" evidence="1">
    <location>
        <begin position="53"/>
        <end position="71"/>
    </location>
</feature>
<feature type="transmembrane region" description="Helical" evidence="2">
    <location>
        <begin position="359"/>
        <end position="377"/>
    </location>
</feature>
<accession>A0ABQ2LK59</accession>
<feature type="transmembrane region" description="Helical" evidence="2">
    <location>
        <begin position="239"/>
        <end position="262"/>
    </location>
</feature>
<evidence type="ECO:0000313" key="3">
    <source>
        <dbReference type="EMBL" id="GGO34167.1"/>
    </source>
</evidence>
<feature type="transmembrane region" description="Helical" evidence="2">
    <location>
        <begin position="282"/>
        <end position="308"/>
    </location>
</feature>
<feature type="compositionally biased region" description="Basic and acidic residues" evidence="1">
    <location>
        <begin position="1"/>
        <end position="10"/>
    </location>
</feature>
<reference evidence="4" key="1">
    <citation type="journal article" date="2019" name="Int. J. Syst. Evol. Microbiol.">
        <title>The Global Catalogue of Microorganisms (GCM) 10K type strain sequencing project: providing services to taxonomists for standard genome sequencing and annotation.</title>
        <authorList>
            <consortium name="The Broad Institute Genomics Platform"/>
            <consortium name="The Broad Institute Genome Sequencing Center for Infectious Disease"/>
            <person name="Wu L."/>
            <person name="Ma J."/>
        </authorList>
    </citation>
    <scope>NUCLEOTIDE SEQUENCE [LARGE SCALE GENOMIC DNA]</scope>
    <source>
        <strain evidence="4">CGMCC 4.7349</strain>
    </source>
</reference>
<gene>
    <name evidence="3" type="ORF">GCM10012286_02790</name>
</gene>
<feature type="transmembrane region" description="Helical" evidence="2">
    <location>
        <begin position="173"/>
        <end position="195"/>
    </location>
</feature>
<feature type="transmembrane region" description="Helical" evidence="2">
    <location>
        <begin position="329"/>
        <end position="353"/>
    </location>
</feature>
<feature type="transmembrane region" description="Helical" evidence="2">
    <location>
        <begin position="428"/>
        <end position="447"/>
    </location>
</feature>
<keyword evidence="2" id="KW-0472">Membrane</keyword>
<feature type="region of interest" description="Disordered" evidence="1">
    <location>
        <begin position="1"/>
        <end position="90"/>
    </location>
</feature>
<evidence type="ECO:0000313" key="4">
    <source>
        <dbReference type="Proteomes" id="UP000656881"/>
    </source>
</evidence>
<feature type="compositionally biased region" description="Low complexity" evidence="1">
    <location>
        <begin position="29"/>
        <end position="45"/>
    </location>
</feature>
<evidence type="ECO:0000256" key="2">
    <source>
        <dbReference type="SAM" id="Phobius"/>
    </source>
</evidence>
<keyword evidence="4" id="KW-1185">Reference proteome</keyword>
<keyword evidence="2" id="KW-1133">Transmembrane helix</keyword>
<feature type="transmembrane region" description="Helical" evidence="2">
    <location>
        <begin position="389"/>
        <end position="408"/>
    </location>
</feature>